<evidence type="ECO:0008006" key="4">
    <source>
        <dbReference type="Google" id="ProtNLM"/>
    </source>
</evidence>
<name>H1HH15_9FUSO</name>
<evidence type="ECO:0000313" key="3">
    <source>
        <dbReference type="Proteomes" id="UP000004565"/>
    </source>
</evidence>
<organism evidence="2 3">
    <name type="scientific">Fusobacterium animalis F0419</name>
    <dbReference type="NCBI Taxonomy" id="999414"/>
    <lineage>
        <taxon>Bacteria</taxon>
        <taxon>Fusobacteriati</taxon>
        <taxon>Fusobacteriota</taxon>
        <taxon>Fusobacteriia</taxon>
        <taxon>Fusobacteriales</taxon>
        <taxon>Fusobacteriaceae</taxon>
        <taxon>Fusobacterium</taxon>
    </lineage>
</organism>
<gene>
    <name evidence="2" type="ORF">HMPREF9942_01766</name>
</gene>
<feature type="region of interest" description="Disordered" evidence="1">
    <location>
        <begin position="209"/>
        <end position="253"/>
    </location>
</feature>
<accession>H1HH15</accession>
<comment type="caution">
    <text evidence="2">The sequence shown here is derived from an EMBL/GenBank/DDBJ whole genome shotgun (WGS) entry which is preliminary data.</text>
</comment>
<feature type="compositionally biased region" description="Basic and acidic residues" evidence="1">
    <location>
        <begin position="209"/>
        <end position="224"/>
    </location>
</feature>
<dbReference type="EMBL" id="AGEH01000025">
    <property type="protein sequence ID" value="EHO76256.1"/>
    <property type="molecule type" value="Genomic_DNA"/>
</dbReference>
<sequence>MIKDENLSLEDKQKLAQNLVERYLRENGYQGVIPKVLLTDEAHSFTVDSKDKETGAKRREKIYFSISDIANPDLAFSQLFGHEKAHMNTYDEGKYGEETSIHTREKIGSENKNKVFTEEEKVDYLNNLRNKYKDQKSIEQQFAEAKLVPEKDKEYIVPALVIGGTLLIEYGPIVYNFLSNPQNYQWLQVLIDNPELFATKDAVTEFVEDAKDKGEKLEEAKEEQTQEENGGSSENPDPNKEDKDKKEMKELKKKWGKGSFDSIEDSIEHHYKKHGREVEASDVRQYLRKAKEFARTLKRARRVGEVDGPTPGVVRYEKNGRYIDLAPNGDIISFGEFKPLKPLK</sequence>
<dbReference type="PATRIC" id="fig|999414.3.peg.1763"/>
<dbReference type="HOGENOM" id="CLU_805978_0_0_0"/>
<proteinExistence type="predicted"/>
<dbReference type="AlphaFoldDB" id="H1HH15"/>
<evidence type="ECO:0000256" key="1">
    <source>
        <dbReference type="SAM" id="MobiDB-lite"/>
    </source>
</evidence>
<evidence type="ECO:0000313" key="2">
    <source>
        <dbReference type="EMBL" id="EHO76256.1"/>
    </source>
</evidence>
<dbReference type="Proteomes" id="UP000004565">
    <property type="component" value="Unassembled WGS sequence"/>
</dbReference>
<protein>
    <recommendedName>
        <fullName evidence="4">Hemolysin</fullName>
    </recommendedName>
</protein>
<dbReference type="RefSeq" id="WP_005910526.1">
    <property type="nucleotide sequence ID" value="NZ_AKCE01000001.1"/>
</dbReference>
<reference evidence="2 3" key="1">
    <citation type="submission" date="2011-12" db="EMBL/GenBank/DDBJ databases">
        <title>The Genome Sequence of Fusobacterium nucleatum subsp. animalis OT 420.</title>
        <authorList>
            <consortium name="The Broad Institute Genome Sequencing Platform"/>
            <person name="Earl A."/>
            <person name="Ward D."/>
            <person name="Feldgarden M."/>
            <person name="Gevers D."/>
            <person name="Izard J."/>
            <person name="Blanton J.M."/>
            <person name="Mathney J."/>
            <person name="Tanner A.C."/>
            <person name="Dewhirst F.E."/>
            <person name="Young S.K."/>
            <person name="Zeng Q."/>
            <person name="Gargeya S."/>
            <person name="Fitzgerald M."/>
            <person name="Haas B."/>
            <person name="Abouelleil A."/>
            <person name="Alvarado L."/>
            <person name="Arachchi H.M."/>
            <person name="Berlin A."/>
            <person name="Chapman S.B."/>
            <person name="Gearin G."/>
            <person name="Goldberg J."/>
            <person name="Griggs A."/>
            <person name="Gujja S."/>
            <person name="Hansen M."/>
            <person name="Heiman D."/>
            <person name="Howarth C."/>
            <person name="Larimer J."/>
            <person name="Lui A."/>
            <person name="MacDonald P.J.P."/>
            <person name="McCowen C."/>
            <person name="Montmayeur A."/>
            <person name="Murphy C."/>
            <person name="Neiman D."/>
            <person name="Pearson M."/>
            <person name="Priest M."/>
            <person name="Roberts A."/>
            <person name="Saif S."/>
            <person name="Shea T."/>
            <person name="Sisk P."/>
            <person name="Stolte C."/>
            <person name="Sykes S."/>
            <person name="Wortman J."/>
            <person name="Nusbaum C."/>
            <person name="Birren B."/>
        </authorList>
    </citation>
    <scope>NUCLEOTIDE SEQUENCE [LARGE SCALE GENOMIC DNA]</scope>
    <source>
        <strain evidence="3">F0419</strain>
    </source>
</reference>
<feature type="compositionally biased region" description="Basic and acidic residues" evidence="1">
    <location>
        <begin position="237"/>
        <end position="250"/>
    </location>
</feature>